<dbReference type="PANTHER" id="PTHR11067:SF9">
    <property type="entry name" value="INOSINE TRIPHOSPHATE PYROPHOSPHATASE"/>
    <property type="match status" value="1"/>
</dbReference>
<keyword evidence="2" id="KW-0378">Hydrolase</keyword>
<dbReference type="PANTHER" id="PTHR11067">
    <property type="entry name" value="INOSINE TRIPHOSPHATE PYROPHOSPHATASE/HAM1 PROTEIN"/>
    <property type="match status" value="1"/>
</dbReference>
<comment type="caution">
    <text evidence="3">The sequence shown here is derived from an EMBL/GenBank/DDBJ whole genome shotgun (WGS) entry which is preliminary data.</text>
</comment>
<gene>
    <name evidence="3" type="ORF">ACD_71C00138G0002</name>
</gene>
<accession>K1ZJ18</accession>
<dbReference type="GO" id="GO:0009143">
    <property type="term" value="P:nucleoside triphosphate catabolic process"/>
    <property type="evidence" value="ECO:0007669"/>
    <property type="project" value="InterPro"/>
</dbReference>
<evidence type="ECO:0000313" key="3">
    <source>
        <dbReference type="EMBL" id="EKD44423.1"/>
    </source>
</evidence>
<evidence type="ECO:0008006" key="4">
    <source>
        <dbReference type="Google" id="ProtNLM"/>
    </source>
</evidence>
<feature type="non-terminal residue" evidence="3">
    <location>
        <position position="1"/>
    </location>
</feature>
<dbReference type="SUPFAM" id="SSF52972">
    <property type="entry name" value="ITPase-like"/>
    <property type="match status" value="1"/>
</dbReference>
<protein>
    <recommendedName>
        <fullName evidence="4">Non-canonical purine NTP pyrophosphatase</fullName>
    </recommendedName>
</protein>
<dbReference type="Gene3D" id="3.90.950.10">
    <property type="match status" value="1"/>
</dbReference>
<dbReference type="InterPro" id="IPR002637">
    <property type="entry name" value="RdgB/HAM1"/>
</dbReference>
<evidence type="ECO:0000256" key="2">
    <source>
        <dbReference type="ARBA" id="ARBA00022801"/>
    </source>
</evidence>
<evidence type="ECO:0000256" key="1">
    <source>
        <dbReference type="ARBA" id="ARBA00008023"/>
    </source>
</evidence>
<dbReference type="EMBL" id="AMFJ01028869">
    <property type="protein sequence ID" value="EKD44423.1"/>
    <property type="molecule type" value="Genomic_DNA"/>
</dbReference>
<dbReference type="InterPro" id="IPR029001">
    <property type="entry name" value="ITPase-like_fam"/>
</dbReference>
<dbReference type="CDD" id="cd00515">
    <property type="entry name" value="HAM1"/>
    <property type="match status" value="1"/>
</dbReference>
<name>K1ZJ18_9BACT</name>
<reference evidence="3" key="1">
    <citation type="journal article" date="2012" name="Science">
        <title>Fermentation, hydrogen, and sulfur metabolism in multiple uncultivated bacterial phyla.</title>
        <authorList>
            <person name="Wrighton K.C."/>
            <person name="Thomas B.C."/>
            <person name="Sharon I."/>
            <person name="Miller C.S."/>
            <person name="Castelle C.J."/>
            <person name="VerBerkmoes N.C."/>
            <person name="Wilkins M.J."/>
            <person name="Hettich R.L."/>
            <person name="Lipton M.S."/>
            <person name="Williams K.H."/>
            <person name="Long P.E."/>
            <person name="Banfield J.F."/>
        </authorList>
    </citation>
    <scope>NUCLEOTIDE SEQUENCE [LARGE SCALE GENOMIC DNA]</scope>
</reference>
<dbReference type="GO" id="GO:0005737">
    <property type="term" value="C:cytoplasm"/>
    <property type="evidence" value="ECO:0007669"/>
    <property type="project" value="TreeGrafter"/>
</dbReference>
<dbReference type="GO" id="GO:0047429">
    <property type="term" value="F:nucleoside triphosphate diphosphatase activity"/>
    <property type="evidence" value="ECO:0007669"/>
    <property type="project" value="InterPro"/>
</dbReference>
<organism evidence="3">
    <name type="scientific">uncultured bacterium</name>
    <name type="common">gcode 4</name>
    <dbReference type="NCBI Taxonomy" id="1234023"/>
    <lineage>
        <taxon>Bacteria</taxon>
        <taxon>environmental samples</taxon>
    </lineage>
</organism>
<comment type="similarity">
    <text evidence="1">Belongs to the HAM1 NTPase family.</text>
</comment>
<dbReference type="AlphaFoldDB" id="K1ZJ18"/>
<dbReference type="Pfam" id="PF01725">
    <property type="entry name" value="Ham1p_like"/>
    <property type="match status" value="1"/>
</dbReference>
<proteinExistence type="inferred from homology"/>
<sequence length="134" mass="15606">KAIEAYKKAGANVIVEDTGLEFVAWNGLPGALIKWFESTVKIEGILKMFENFENRDAIAVCYVATYDGSDVLMARWEVRWNISMESAWENGFWWDVIFIPDGYDKTFAELWKEIKNQISHRKLAFENFKKLLTK</sequence>